<evidence type="ECO:0000313" key="2">
    <source>
        <dbReference type="Proteomes" id="UP001437460"/>
    </source>
</evidence>
<reference evidence="1 2" key="1">
    <citation type="submission" date="2024-03" db="EMBL/GenBank/DDBJ databases">
        <title>Human intestinal bacterial collection.</title>
        <authorList>
            <person name="Pauvert C."/>
            <person name="Hitch T.C.A."/>
            <person name="Clavel T."/>
        </authorList>
    </citation>
    <scope>NUCLEOTIDE SEQUENCE [LARGE SCALE GENOMIC DNA]</scope>
    <source>
        <strain evidence="1 2">CLA-AP-H27</strain>
    </source>
</reference>
<dbReference type="RefSeq" id="WP_349228672.1">
    <property type="nucleotide sequence ID" value="NZ_JBBMFJ010000005.1"/>
</dbReference>
<protein>
    <submittedName>
        <fullName evidence="1">DUF5721 family protein</fullName>
    </submittedName>
</protein>
<keyword evidence="2" id="KW-1185">Reference proteome</keyword>
<dbReference type="EMBL" id="JBBMFJ010000005">
    <property type="protein sequence ID" value="MEQ2562352.1"/>
    <property type="molecule type" value="Genomic_DNA"/>
</dbReference>
<comment type="caution">
    <text evidence="1">The sequence shown here is derived from an EMBL/GenBank/DDBJ whole genome shotgun (WGS) entry which is preliminary data.</text>
</comment>
<gene>
    <name evidence="1" type="ORF">WMO41_04095</name>
</gene>
<dbReference type="Proteomes" id="UP001437460">
    <property type="component" value="Unassembled WGS sequence"/>
</dbReference>
<evidence type="ECO:0000313" key="1">
    <source>
        <dbReference type="EMBL" id="MEQ2562352.1"/>
    </source>
</evidence>
<sequence length="166" mass="19557">MIALKIEDLKTFTAQLFMGETFDHWLVREANIVTFNSFTIDGRIRQGYYSDEELEENRIEELSSWKTLRPFCYSLIKGKKLPESFQITMQLSPEENEKFIRRVKPDFPAEQVAALYLNIRYENHAASCVTGTSLKVFTLDKQIELEWDDTVRRYFKKLQIPCVEAN</sequence>
<dbReference type="Pfam" id="PF18988">
    <property type="entry name" value="DUF5721"/>
    <property type="match status" value="1"/>
</dbReference>
<name>A0ABV1HKJ6_9FIRM</name>
<dbReference type="InterPro" id="IPR043779">
    <property type="entry name" value="DUF5721"/>
</dbReference>
<proteinExistence type="predicted"/>
<accession>A0ABV1HKJ6</accession>
<organism evidence="1 2">
    <name type="scientific">Ventrimonas faecis</name>
    <dbReference type="NCBI Taxonomy" id="3133170"/>
    <lineage>
        <taxon>Bacteria</taxon>
        <taxon>Bacillati</taxon>
        <taxon>Bacillota</taxon>
        <taxon>Clostridia</taxon>
        <taxon>Lachnospirales</taxon>
        <taxon>Lachnospiraceae</taxon>
        <taxon>Ventrimonas</taxon>
    </lineage>
</organism>